<dbReference type="EMBL" id="KB445565">
    <property type="protein sequence ID" value="EMC91011.1"/>
    <property type="molecule type" value="Genomic_DNA"/>
</dbReference>
<reference evidence="2 3" key="1">
    <citation type="journal article" date="2012" name="PLoS Pathog.">
        <title>Diverse lifestyles and strategies of plant pathogenesis encoded in the genomes of eighteen Dothideomycetes fungi.</title>
        <authorList>
            <person name="Ohm R.A."/>
            <person name="Feau N."/>
            <person name="Henrissat B."/>
            <person name="Schoch C.L."/>
            <person name="Horwitz B.A."/>
            <person name="Barry K.W."/>
            <person name="Condon B.J."/>
            <person name="Copeland A.C."/>
            <person name="Dhillon B."/>
            <person name="Glaser F."/>
            <person name="Hesse C.N."/>
            <person name="Kosti I."/>
            <person name="LaButti K."/>
            <person name="Lindquist E.A."/>
            <person name="Lucas S."/>
            <person name="Salamov A.A."/>
            <person name="Bradshaw R.E."/>
            <person name="Ciuffetti L."/>
            <person name="Hamelin R.C."/>
            <person name="Kema G.H.J."/>
            <person name="Lawrence C."/>
            <person name="Scott J.A."/>
            <person name="Spatafora J.W."/>
            <person name="Turgeon B.G."/>
            <person name="de Wit P.J.G.M."/>
            <person name="Zhong S."/>
            <person name="Goodwin S.B."/>
            <person name="Grigoriev I.V."/>
        </authorList>
    </citation>
    <scope>NUCLEOTIDE SEQUENCE [LARGE SCALE GENOMIC DNA]</scope>
    <source>
        <strain evidence="2 3">UAMH 10762</strain>
    </source>
</reference>
<feature type="region of interest" description="Disordered" evidence="1">
    <location>
        <begin position="56"/>
        <end position="92"/>
    </location>
</feature>
<proteinExistence type="predicted"/>
<evidence type="ECO:0000256" key="1">
    <source>
        <dbReference type="SAM" id="MobiDB-lite"/>
    </source>
</evidence>
<dbReference type="AlphaFoldDB" id="M2M3C1"/>
<evidence type="ECO:0000313" key="2">
    <source>
        <dbReference type="EMBL" id="EMC91011.1"/>
    </source>
</evidence>
<organism evidence="2 3">
    <name type="scientific">Baudoinia panamericana (strain UAMH 10762)</name>
    <name type="common">Angels' share fungus</name>
    <name type="synonym">Baudoinia compniacensis (strain UAMH 10762)</name>
    <dbReference type="NCBI Taxonomy" id="717646"/>
    <lineage>
        <taxon>Eukaryota</taxon>
        <taxon>Fungi</taxon>
        <taxon>Dikarya</taxon>
        <taxon>Ascomycota</taxon>
        <taxon>Pezizomycotina</taxon>
        <taxon>Dothideomycetes</taxon>
        <taxon>Dothideomycetidae</taxon>
        <taxon>Mycosphaerellales</taxon>
        <taxon>Teratosphaeriaceae</taxon>
        <taxon>Baudoinia</taxon>
    </lineage>
</organism>
<sequence length="142" mass="14871">MDGDGEEQATLSVAAPNVGPWLLMVFRSVAAPTAVRWLHPHSESISFAQHIHPMPNENDASSSRACGQTPRHTNERVVTRSARPNIAASSDATTSRSLYCTCGHSRCRIGNAATRGPGLSAAFSPTAPPLASPASPLVSALD</sequence>
<protein>
    <submittedName>
        <fullName evidence="2">Uncharacterized protein</fullName>
    </submittedName>
</protein>
<dbReference type="RefSeq" id="XP_007681929.1">
    <property type="nucleotide sequence ID" value="XM_007683739.1"/>
</dbReference>
<dbReference type="KEGG" id="bcom:BAUCODRAFT_333105"/>
<dbReference type="Proteomes" id="UP000011761">
    <property type="component" value="Unassembled WGS sequence"/>
</dbReference>
<keyword evidence="3" id="KW-1185">Reference proteome</keyword>
<gene>
    <name evidence="2" type="ORF">BAUCODRAFT_333105</name>
</gene>
<feature type="compositionally biased region" description="Low complexity" evidence="1">
    <location>
        <begin position="132"/>
        <end position="142"/>
    </location>
</feature>
<dbReference type="GeneID" id="19112072"/>
<evidence type="ECO:0000313" key="3">
    <source>
        <dbReference type="Proteomes" id="UP000011761"/>
    </source>
</evidence>
<feature type="region of interest" description="Disordered" evidence="1">
    <location>
        <begin position="118"/>
        <end position="142"/>
    </location>
</feature>
<dbReference type="HOGENOM" id="CLU_1815453_0_0_1"/>
<accession>M2M3C1</accession>
<name>M2M3C1_BAUPA</name>